<evidence type="ECO:0000313" key="3">
    <source>
        <dbReference type="EMBL" id="MCH6264564.1"/>
    </source>
</evidence>
<dbReference type="EMBL" id="JAGYPE010000006">
    <property type="protein sequence ID" value="MBS4186191.1"/>
    <property type="molecule type" value="Genomic_DNA"/>
</dbReference>
<dbReference type="Proteomes" id="UP000677265">
    <property type="component" value="Unassembled WGS sequence"/>
</dbReference>
<protein>
    <submittedName>
        <fullName evidence="2">VCBS repeat-containing protein</fullName>
    </submittedName>
</protein>
<keyword evidence="4" id="KW-1185">Reference proteome</keyword>
<evidence type="ECO:0000313" key="2">
    <source>
        <dbReference type="EMBL" id="MBS4186191.1"/>
    </source>
</evidence>
<evidence type="ECO:0000256" key="1">
    <source>
        <dbReference type="SAM" id="Coils"/>
    </source>
</evidence>
<keyword evidence="1" id="KW-0175">Coiled coil</keyword>
<accession>A0A942T6Y3</accession>
<dbReference type="InterPro" id="IPR028994">
    <property type="entry name" value="Integrin_alpha_N"/>
</dbReference>
<reference evidence="2" key="1">
    <citation type="submission" date="2021-05" db="EMBL/GenBank/DDBJ databases">
        <title>Novel Bacillus species.</title>
        <authorList>
            <person name="Liu G."/>
        </authorList>
    </citation>
    <scope>NUCLEOTIDE SEQUENCE</scope>
    <source>
        <strain evidence="2 4">FJAT-50051</strain>
    </source>
</reference>
<feature type="coiled-coil region" evidence="1">
    <location>
        <begin position="174"/>
        <end position="208"/>
    </location>
</feature>
<proteinExistence type="predicted"/>
<dbReference type="RefSeq" id="WP_213145977.1">
    <property type="nucleotide sequence ID" value="NZ_JAGYPE020000003.1"/>
</dbReference>
<comment type="caution">
    <text evidence="2">The sequence shown here is derived from an EMBL/GenBank/DDBJ whole genome shotgun (WGS) entry which is preliminary data.</text>
</comment>
<name>A0A942T6Y3_9BACI</name>
<dbReference type="SUPFAM" id="SSF69318">
    <property type="entry name" value="Integrin alpha N-terminal domain"/>
    <property type="match status" value="1"/>
</dbReference>
<evidence type="ECO:0000313" key="4">
    <source>
        <dbReference type="Proteomes" id="UP000677265"/>
    </source>
</evidence>
<gene>
    <name evidence="3" type="ORF">KHB02_003355</name>
    <name evidence="2" type="ORF">KHB02_32880</name>
</gene>
<feature type="coiled-coil region" evidence="1">
    <location>
        <begin position="27"/>
        <end position="142"/>
    </location>
</feature>
<organism evidence="2">
    <name type="scientific">Neobacillus citreus</name>
    <dbReference type="NCBI Taxonomy" id="2833578"/>
    <lineage>
        <taxon>Bacteria</taxon>
        <taxon>Bacillati</taxon>
        <taxon>Bacillota</taxon>
        <taxon>Bacilli</taxon>
        <taxon>Bacillales</taxon>
        <taxon>Bacillaceae</taxon>
        <taxon>Neobacillus</taxon>
    </lineage>
</organism>
<sequence length="1943" mass="213841">MPNSELQVLREELLLARKSAGAAAEVASKLKEQVKLAEKEADAAKKAAEDKQQRLDDLKKQTSLLPSLQTRFQAEQAEADRLAAAVKAATAELANRRAAVNRLPPIFRQQMLLQLMELEKKLKELEAQATAAAQKAANTKRQIDALSLLLGQIPVSEAEVKAARLVEASTAQKLKQLQLQLADAEGSIEAERAVIQRYHDKLEQLLRQLKTDLPIALFPVRIETRFVTTVDGTDLLVRIYPDDIGQDSLRRELTQIEINWGQAFWQKADEAEREEDTKQAWAELAQRFGVERASWIKEKTRPDGNGPGEPASSAWGSAAKAALLPDRWTVFLYKGEKKAMVAHSNPIIDTIATSPTPVSDMQLGNSGLFLDEGIFWMADFEQAVKIGMALRIRLTTELLSGIDRLVVLGVKVSLNEQESASDLAALMDAHHYTHGLGFIPTGTPSNNTEEVQSGYGEQDTGHWNSFAVEFNTSLVPEANGSLAASAFGIPDATFQHVPYANGVDQIDAKIINHVLWPATWGYFLFQMMDGIEMENDLERWRSWFADYVRARGPLPALRVGNQPYGLLPVTSLDKYRPLFEPDLLMVHVPEGQLQLLSRIGWNVTLDRGASHWSDQYKIPVNLSSIFSRTTLNSNVRPVLALTAANVMGTGLSDLILFASVQTILGRNEAYQIGWQVNEQGIAKSWSNALTVPNGPAGDVVASAVVCADLNGTGQPDLFILRVTVSRGIRNASYCIGWELDQSGKPASWSNVMSIKIPITSNSVHIAAAIADLDQNGRPELIIVTAPADGSGPAQCQIGWDLTDNGVVSRWTNQQIIPDWPTGQVKGLSINVNQAGVIPEVNVVYLAESDASTVSYLHQLRGFDRESGAINEWAVRLLANGPANQKGGSLALALADVGRSSRVHLGTASGRANLLSGLRSIWRRSLTNVPYYGRNISGNKDLVEMLGMDGVSGSYTVRPVMGPLYTNELWKFMQRPLDDVWWKNHLAAAETGLKLVGLEGKPRLVEMVLENEAAQLQAALVQEGISGEGQVNPNYIAEIAELDPLTLNNSKPHRTLLYLLLKHSMLWEYAFAAIRAGFVKKEQMKEPELIDIPERTTMTPLRWLQKPSPPEPRIKIADYLHKLSYNEPAHPDIAAIVEQRKKLQYLAVQSVDVLEELLKESLDLSSHRLDAWITACASERLSVLRRKKPQGIYTGGYGWVENLQPSQGSASNGFIHAPSPAHAVTAAILRSGYLAHSGTGNGDLLAVDLSSERVRLALWLLDGIRQGQPMGASLGYRFERGLEECSPGQLNKYIKVLRNLAPLTANKLIPKTGDVEVTAATSVVDGLALLRRWQKGMENGIWDIDTLPFDVPGTMLPARGTSDHAALEKEIKKIADLVDALSDLALAESVYQTVQGNPTRAAASLEGISRGELLPPEPEVVQSARSGIGVTHRVMVMLGDVHTDDKYLQSWDFDEDRQMRAKAEPALNAWAARLFGDPSQVICRVLFEDPKTGTFEEATITLKQLRLSPLDVLYTATPQKPEPVFGSQDYRASASEIEQRTLLLAEQMRPGMLVTLLLDRDGSWGADKLSFPELFEIVRSARAVITSARELEHSDLLEPLEAVRADVDQANEMDLADLKKRADQAVTELQNRVQLLGDLTTGHPLFVDLYQALIQLSYCIGDAVPMSARGTVDEKINQLQQQATWLVNGLSQLIDQLTNLEAEFDRDKASRAERVEHDRKRLQAIYGADFRVLPKLKPKNAALLKKSFDDKLGIQEVTPWFQRIAKVRKEVGNLEMLLLYAEAASGGREGISFDVAQLPYQPGDKWVGEKSAQGEKRGGQLSLVAHRPGGFNRNDWVSGLVIDEIVEVFPNKRETTAVAFHYDAPGAVAPQAILLAVAPDVNRPWDENTLEAILLETLELSKLRAVDSAALGDLGQYLPALYFAFNSANETIGMNLYDLAKGKS</sequence>
<dbReference type="EMBL" id="JAGYPE020000003">
    <property type="protein sequence ID" value="MCH6264564.1"/>
    <property type="molecule type" value="Genomic_DNA"/>
</dbReference>